<feature type="compositionally biased region" description="Low complexity" evidence="11">
    <location>
        <begin position="549"/>
        <end position="565"/>
    </location>
</feature>
<feature type="compositionally biased region" description="Low complexity" evidence="11">
    <location>
        <begin position="648"/>
        <end position="667"/>
    </location>
</feature>
<keyword evidence="7" id="KW-0653">Protein transport</keyword>
<dbReference type="InterPro" id="IPR025574">
    <property type="entry name" value="Nucleoporin_FG_rpt"/>
</dbReference>
<feature type="compositionally biased region" description="Gly residues" evidence="11">
    <location>
        <begin position="26"/>
        <end position="45"/>
    </location>
</feature>
<dbReference type="Proteomes" id="UP000279259">
    <property type="component" value="Unassembled WGS sequence"/>
</dbReference>
<feature type="compositionally biased region" description="Polar residues" evidence="11">
    <location>
        <begin position="873"/>
        <end position="883"/>
    </location>
</feature>
<feature type="compositionally biased region" description="Gly residues" evidence="11">
    <location>
        <begin position="261"/>
        <end position="272"/>
    </location>
</feature>
<dbReference type="InterPro" id="IPR037665">
    <property type="entry name" value="Nucleoporin_S59-like"/>
</dbReference>
<dbReference type="GO" id="GO:0044614">
    <property type="term" value="C:nuclear pore cytoplasmic filaments"/>
    <property type="evidence" value="ECO:0007669"/>
    <property type="project" value="TreeGrafter"/>
</dbReference>
<keyword evidence="9" id="KW-0906">Nuclear pore complex</keyword>
<comment type="caution">
    <text evidence="13">The sequence shown here is derived from an EMBL/GenBank/DDBJ whole genome shotgun (WGS) entry which is preliminary data.</text>
</comment>
<dbReference type="Gene3D" id="3.30.1610.10">
    <property type="entry name" value="Peptidase S59, nucleoporin"/>
    <property type="match status" value="1"/>
</dbReference>
<dbReference type="STRING" id="1890683.A0A427YJA0"/>
<feature type="region of interest" description="Disordered" evidence="11">
    <location>
        <begin position="1069"/>
        <end position="1168"/>
    </location>
</feature>
<feature type="domain" description="Peptidase S59" evidence="12">
    <location>
        <begin position="921"/>
        <end position="1063"/>
    </location>
</feature>
<feature type="compositionally biased region" description="Polar residues" evidence="11">
    <location>
        <begin position="275"/>
        <end position="289"/>
    </location>
</feature>
<dbReference type="Pfam" id="PF04096">
    <property type="entry name" value="Nucleoporin2"/>
    <property type="match status" value="1"/>
</dbReference>
<feature type="compositionally biased region" description="Low complexity" evidence="11">
    <location>
        <begin position="440"/>
        <end position="451"/>
    </location>
</feature>
<dbReference type="GO" id="GO:0003723">
    <property type="term" value="F:RNA binding"/>
    <property type="evidence" value="ECO:0007669"/>
    <property type="project" value="TreeGrafter"/>
</dbReference>
<evidence type="ECO:0000256" key="10">
    <source>
        <dbReference type="ARBA" id="ARBA00023242"/>
    </source>
</evidence>
<feature type="region of interest" description="Disordered" evidence="11">
    <location>
        <begin position="857"/>
        <end position="917"/>
    </location>
</feature>
<feature type="compositionally biased region" description="Acidic residues" evidence="11">
    <location>
        <begin position="1136"/>
        <end position="1166"/>
    </location>
</feature>
<feature type="compositionally biased region" description="Low complexity" evidence="11">
    <location>
        <begin position="1"/>
        <end position="25"/>
    </location>
</feature>
<dbReference type="GO" id="GO:0051028">
    <property type="term" value="P:mRNA transport"/>
    <property type="evidence" value="ECO:0007669"/>
    <property type="project" value="UniProtKB-KW"/>
</dbReference>
<proteinExistence type="inferred from homology"/>
<evidence type="ECO:0000259" key="12">
    <source>
        <dbReference type="PROSITE" id="PS51434"/>
    </source>
</evidence>
<evidence type="ECO:0000313" key="14">
    <source>
        <dbReference type="Proteomes" id="UP000279259"/>
    </source>
</evidence>
<keyword evidence="3" id="KW-0813">Transport</keyword>
<reference evidence="13 14" key="1">
    <citation type="submission" date="2018-11" db="EMBL/GenBank/DDBJ databases">
        <title>Genome sequence of Saitozyma podzolica DSM 27192.</title>
        <authorList>
            <person name="Aliyu H."/>
            <person name="Gorte O."/>
            <person name="Ochsenreither K."/>
        </authorList>
    </citation>
    <scope>NUCLEOTIDE SEQUENCE [LARGE SCALE GENOMIC DNA]</scope>
    <source>
        <strain evidence="13 14">DSM 27192</strain>
    </source>
</reference>
<dbReference type="GO" id="GO:0000973">
    <property type="term" value="P:post-transcriptional tethering of RNA polymerase II gene DNA at nuclear periphery"/>
    <property type="evidence" value="ECO:0007669"/>
    <property type="project" value="TreeGrafter"/>
</dbReference>
<evidence type="ECO:0000256" key="2">
    <source>
        <dbReference type="ARBA" id="ARBA00008926"/>
    </source>
</evidence>
<dbReference type="InterPro" id="IPR007230">
    <property type="entry name" value="Nup98_auto-Pept-S59_dom"/>
</dbReference>
<evidence type="ECO:0000256" key="3">
    <source>
        <dbReference type="ARBA" id="ARBA00022448"/>
    </source>
</evidence>
<dbReference type="InterPro" id="IPR036903">
    <property type="entry name" value="Nup98_auto-Pept-S59_dom_sf"/>
</dbReference>
<dbReference type="Gene3D" id="1.25.40.690">
    <property type="match status" value="1"/>
</dbReference>
<keyword evidence="5" id="KW-0068">Autocatalytic cleavage</keyword>
<organism evidence="13 14">
    <name type="scientific">Saitozyma podzolica</name>
    <dbReference type="NCBI Taxonomy" id="1890683"/>
    <lineage>
        <taxon>Eukaryota</taxon>
        <taxon>Fungi</taxon>
        <taxon>Dikarya</taxon>
        <taxon>Basidiomycota</taxon>
        <taxon>Agaricomycotina</taxon>
        <taxon>Tremellomycetes</taxon>
        <taxon>Tremellales</taxon>
        <taxon>Trimorphomycetaceae</taxon>
        <taxon>Saitozyma</taxon>
    </lineage>
</organism>
<dbReference type="GO" id="GO:0008139">
    <property type="term" value="F:nuclear localization sequence binding"/>
    <property type="evidence" value="ECO:0007669"/>
    <property type="project" value="TreeGrafter"/>
</dbReference>
<keyword evidence="14" id="KW-1185">Reference proteome</keyword>
<dbReference type="SUPFAM" id="SSF82215">
    <property type="entry name" value="C-terminal autoproteolytic domain of nucleoporin nup98"/>
    <property type="match status" value="1"/>
</dbReference>
<feature type="compositionally biased region" description="Low complexity" evidence="11">
    <location>
        <begin position="705"/>
        <end position="715"/>
    </location>
</feature>
<dbReference type="PANTHER" id="PTHR23198">
    <property type="entry name" value="NUCLEOPORIN"/>
    <property type="match status" value="1"/>
</dbReference>
<accession>A0A427YJA0</accession>
<evidence type="ECO:0000256" key="1">
    <source>
        <dbReference type="ARBA" id="ARBA00004567"/>
    </source>
</evidence>
<keyword evidence="8" id="KW-0811">Translocation</keyword>
<feature type="compositionally biased region" description="Low complexity" evidence="11">
    <location>
        <begin position="74"/>
        <end position="90"/>
    </location>
</feature>
<comment type="similarity">
    <text evidence="2">Belongs to the nucleoporin GLFG family.</text>
</comment>
<dbReference type="Gene3D" id="1.10.10.2360">
    <property type="match status" value="1"/>
</dbReference>
<gene>
    <name evidence="13" type="ORF">EHS25_009450</name>
</gene>
<feature type="compositionally biased region" description="Acidic residues" evidence="11">
    <location>
        <begin position="1104"/>
        <end position="1114"/>
    </location>
</feature>
<protein>
    <recommendedName>
        <fullName evidence="12">Peptidase S59 domain-containing protein</fullName>
    </recommendedName>
</protein>
<dbReference type="GO" id="GO:0034398">
    <property type="term" value="P:telomere tethering at nuclear periphery"/>
    <property type="evidence" value="ECO:0007669"/>
    <property type="project" value="TreeGrafter"/>
</dbReference>
<keyword evidence="6" id="KW-0509">mRNA transport</keyword>
<dbReference type="GO" id="GO:0006606">
    <property type="term" value="P:protein import into nucleus"/>
    <property type="evidence" value="ECO:0007669"/>
    <property type="project" value="TreeGrafter"/>
</dbReference>
<feature type="compositionally biased region" description="Low complexity" evidence="11">
    <location>
        <begin position="357"/>
        <end position="411"/>
    </location>
</feature>
<dbReference type="Pfam" id="PF13634">
    <property type="entry name" value="Nucleoporin_FG"/>
    <property type="match status" value="4"/>
</dbReference>
<dbReference type="PROSITE" id="PS51434">
    <property type="entry name" value="NUP_C"/>
    <property type="match status" value="1"/>
</dbReference>
<feature type="region of interest" description="Disordered" evidence="11">
    <location>
        <begin position="1"/>
        <end position="133"/>
    </location>
</feature>
<feature type="compositionally biased region" description="Gly residues" evidence="11">
    <location>
        <begin position="503"/>
        <end position="520"/>
    </location>
</feature>
<feature type="compositionally biased region" description="Low complexity" evidence="11">
    <location>
        <begin position="625"/>
        <end position="639"/>
    </location>
</feature>
<feature type="compositionally biased region" description="Low complexity" evidence="11">
    <location>
        <begin position="46"/>
        <end position="66"/>
    </location>
</feature>
<keyword evidence="10" id="KW-0539">Nucleus</keyword>
<evidence type="ECO:0000256" key="11">
    <source>
        <dbReference type="SAM" id="MobiDB-lite"/>
    </source>
</evidence>
<dbReference type="Pfam" id="PF12110">
    <property type="entry name" value="Nup96"/>
    <property type="match status" value="1"/>
</dbReference>
<evidence type="ECO:0000256" key="6">
    <source>
        <dbReference type="ARBA" id="ARBA00022816"/>
    </source>
</evidence>
<feature type="compositionally biased region" description="Gly residues" evidence="11">
    <location>
        <begin position="603"/>
        <end position="624"/>
    </location>
</feature>
<evidence type="ECO:0000313" key="13">
    <source>
        <dbReference type="EMBL" id="RSH91151.1"/>
    </source>
</evidence>
<feature type="region of interest" description="Disordered" evidence="11">
    <location>
        <begin position="588"/>
        <end position="715"/>
    </location>
</feature>
<evidence type="ECO:0000256" key="5">
    <source>
        <dbReference type="ARBA" id="ARBA00022813"/>
    </source>
</evidence>
<feature type="compositionally biased region" description="Basic and acidic residues" evidence="11">
    <location>
        <begin position="1120"/>
        <end position="1132"/>
    </location>
</feature>
<feature type="compositionally biased region" description="Gly residues" evidence="11">
    <location>
        <begin position="306"/>
        <end position="318"/>
    </location>
</feature>
<sequence length="1929" mass="202251">MFGQTSSWGQSNQQQQQQQQQPQSGGLFGGGGGGGFGQQNTGGFGQQQNTGGFGQPAQQPQQQQQGGLFGGGATQAANTGFGFGGTTQQQSPAFGSRPGFGATGQSTFGQPASTGGGLFGGGQTSTFGGASTTGGGLFGSKPAATTGGFGTGTTSTLFGAKPASPFGGSGTAGPSNPNAVHKYDPANQNVPPPSTGTANPAYMPTWQQDPAALPGTKDAPAHLFHSISAMDAYKGASFDELRVMDYQQGRKDASASQPASGGFGATQSGGFGQPAAQTSTFGQPAQATSAFGAKPGGLFGSSTGTTGFGQTGTTGGFGSSTAGTSTGLFGQTQQPQQQQASPFGAPSPATTTGGLFGQPQQQQQPQQQSGGLFGSTTSFGQQQPQQQQQPGATSTFGGFGAAKPAFGATGTSTFGQPAQGTSTFGQPAQQAGTTGFSFGQQQPAQQQQQPATGGGLFGGGGFGTGAQTTGGGLFGQQQQQTQQQQQQPATGGLFGSTAPKPGGLFGGGAATGTGTAGGFSFGQTPSQPAAGGGLFGSATGAATGGTGLFGQQAQQPAAQQPAQTGGLFGGGATGGGLFGAKPATTAPATGGLFGAQPTQPAQPGGGLFGGGAGTTGGLFGGGSTLGQPAQQAAAKPAGTGLFGGGTGTSLFGQPAQQQAQQPAPAAGGLFGGLGQSQPASTGLFGSIGQQPAQPAPGGLFGGLGQSAAAQPQQQQPTLLASIDQNPYGSNALFNYTGQKLDLGSQSKKPALLPLTSSSFRLTPSKKGPVTKLRGFASPLSASLSPARAASPMSGLVSPGRPSYVGSPASDRYKGLSESAMTPNAFVPRPSIKKLTVTPKSGVSLRSEDHLESVLGRSALRGSPQPGLDRSTPAAAQSPSTQLFAPNAASPSRPAINGPGRPSETVAASPSAGAATERNVKDGEYWCRPKVERLRQLSQRELSAVSNFTAGRTGYGEVTWLEPVDLTGLDLKTFLGDVIVFTEMELAVYPDDYPDKPPMGQGLNVPAQITLENCFPKDKATKQPITDTSDPRHARFLKRVKNIPDTEFVSYTDDGMWTFKVEHFSRYGLRDSDEESEEDGVASASAARRRLKEREAFRRSGSATTEEEEEEDEDMLPPTKSIHDKDAMGHDSGIEESLSEEDDEELPTEADESSVEEMDADDFDPDAAWDRPIKAKLGVEGMRKLREMQTGFFGDHKATVEVIPPKKAAVVRAKRALEDRLALGQGFGNAGEEHGTHDDRAVRRTSFGKPVGPPKLRQPRKYAKVALEDSMEKDHEGVRADAGLALGRSFRCSWGPNGELVHFGKICAPNTTFASSTEPDVWIEQVPLLADEIKVESARADRLLNLQLKRSLIEQIDGVPVAMIDTTLRFRDYARLFEAGDRSHEANVFRLGAALFDEIDLHLPTGTSDELVHRISEVRRKLALSKWLEDAVAPAVDGDLVKTDSRPSKVFAYLSGNQVDRAVQSALEGHDMRLATLLSQIGGPEIFKVEVMRQLEDWQKYKATPLISVEYRRLYALLAGITDISPGDPSRGSDHAPDVLIADGLDWKRAFGLRLWFGNPFEDTIGDVFEQFAASLKSSHPPAKPLPPYLEKPGPLAVEWKMKVEPTDILYNLIRLYSDVTVSLDEVLRARDASPSPNDHRVTWHVNQLLARILRKRDFQDRDADEDYSATADAVTAAYAAQLEVAGTWRWSAFILLHLETFEGREKSIKALLHRHPDAAEEEVSFLTETLKVPLEWIKEAKAAQLASEGNVYEGFLELIKAGLVDRAHRILVGKLVPEAILRDDLVLVRRLCGGLAKKVPDGWEYGGKLFVDYADILEEVPRLLGNVLRAGPHPDPAESSRLNALAKALPRLLQLLPALFPDKRDVQQIAVLSDMLSALHDIAGQLHLAGYIARPAVPPLLVDVDRLHLLQAAAFDMFNKSLNAISASA</sequence>
<feature type="compositionally biased region" description="Polar residues" evidence="11">
    <location>
        <begin position="412"/>
        <end position="439"/>
    </location>
</feature>
<feature type="compositionally biased region" description="Low complexity" evidence="11">
    <location>
        <begin position="475"/>
        <end position="491"/>
    </location>
</feature>
<evidence type="ECO:0000256" key="9">
    <source>
        <dbReference type="ARBA" id="ARBA00023132"/>
    </source>
</evidence>
<feature type="compositionally biased region" description="Gly residues" evidence="11">
    <location>
        <begin position="114"/>
        <end position="123"/>
    </location>
</feature>
<dbReference type="FunFam" id="3.30.1610.10:FF:000003">
    <property type="entry name" value="Nucleoporin SONB, putative"/>
    <property type="match status" value="1"/>
</dbReference>
<evidence type="ECO:0000256" key="7">
    <source>
        <dbReference type="ARBA" id="ARBA00022927"/>
    </source>
</evidence>
<feature type="region of interest" description="Disordered" evidence="11">
    <location>
        <begin position="249"/>
        <end position="570"/>
    </location>
</feature>
<evidence type="ECO:0000256" key="8">
    <source>
        <dbReference type="ARBA" id="ARBA00023010"/>
    </source>
</evidence>
<name>A0A427YJA0_9TREE</name>
<keyword evidence="4" id="KW-0677">Repeat</keyword>
<dbReference type="GO" id="GO:0006405">
    <property type="term" value="P:RNA export from nucleus"/>
    <property type="evidence" value="ECO:0007669"/>
    <property type="project" value="TreeGrafter"/>
</dbReference>
<dbReference type="PANTHER" id="PTHR23198:SF6">
    <property type="entry name" value="NUCLEAR PORE COMPLEX PROTEIN NUP98-NUP96"/>
    <property type="match status" value="1"/>
</dbReference>
<dbReference type="EMBL" id="RSCD01000008">
    <property type="protein sequence ID" value="RSH91151.1"/>
    <property type="molecule type" value="Genomic_DNA"/>
</dbReference>
<feature type="compositionally biased region" description="Low complexity" evidence="11">
    <location>
        <begin position="319"/>
        <end position="348"/>
    </location>
</feature>
<dbReference type="GO" id="GO:0017056">
    <property type="term" value="F:structural constituent of nuclear pore"/>
    <property type="evidence" value="ECO:0007669"/>
    <property type="project" value="InterPro"/>
</dbReference>
<dbReference type="InterPro" id="IPR021967">
    <property type="entry name" value="Nup98_C"/>
</dbReference>
<dbReference type="OrthoDB" id="3797628at2759"/>
<evidence type="ECO:0000256" key="4">
    <source>
        <dbReference type="ARBA" id="ARBA00022737"/>
    </source>
</evidence>
<feature type="compositionally biased region" description="Gly residues" evidence="11">
    <location>
        <begin position="452"/>
        <end position="474"/>
    </location>
</feature>
<comment type="subcellular location">
    <subcellularLocation>
        <location evidence="1">Nucleus</location>
        <location evidence="1">Nuclear pore complex</location>
    </subcellularLocation>
</comment>